<accession>A0ABV8VB77</accession>
<comment type="caution">
    <text evidence="1">The sequence shown here is derived from an EMBL/GenBank/DDBJ whole genome shotgun (WGS) entry which is preliminary data.</text>
</comment>
<gene>
    <name evidence="1" type="ORF">ACFO5K_03410</name>
</gene>
<keyword evidence="2" id="KW-1185">Reference proteome</keyword>
<sequence>MSTRDHRRGRHRLGMPGGVHCAEFPAVAATLAEYRRPWLTALISPARHSFAAMRKRSTMASTYWVPAAAAN</sequence>
<evidence type="ECO:0000313" key="1">
    <source>
        <dbReference type="EMBL" id="MFC4373139.1"/>
    </source>
</evidence>
<name>A0ABV8VB77_9NOCA</name>
<proteinExistence type="predicted"/>
<organism evidence="1 2">
    <name type="scientific">Nocardia halotolerans</name>
    <dbReference type="NCBI Taxonomy" id="1755878"/>
    <lineage>
        <taxon>Bacteria</taxon>
        <taxon>Bacillati</taxon>
        <taxon>Actinomycetota</taxon>
        <taxon>Actinomycetes</taxon>
        <taxon>Mycobacteriales</taxon>
        <taxon>Nocardiaceae</taxon>
        <taxon>Nocardia</taxon>
    </lineage>
</organism>
<dbReference type="RefSeq" id="WP_378555659.1">
    <property type="nucleotide sequence ID" value="NZ_JBHSDL010000004.1"/>
</dbReference>
<reference evidence="2" key="1">
    <citation type="journal article" date="2019" name="Int. J. Syst. Evol. Microbiol.">
        <title>The Global Catalogue of Microorganisms (GCM) 10K type strain sequencing project: providing services to taxonomists for standard genome sequencing and annotation.</title>
        <authorList>
            <consortium name="The Broad Institute Genomics Platform"/>
            <consortium name="The Broad Institute Genome Sequencing Center for Infectious Disease"/>
            <person name="Wu L."/>
            <person name="Ma J."/>
        </authorList>
    </citation>
    <scope>NUCLEOTIDE SEQUENCE [LARGE SCALE GENOMIC DNA]</scope>
    <source>
        <strain evidence="2">IBRC-M 10490</strain>
    </source>
</reference>
<evidence type="ECO:0000313" key="2">
    <source>
        <dbReference type="Proteomes" id="UP001595844"/>
    </source>
</evidence>
<dbReference type="Proteomes" id="UP001595844">
    <property type="component" value="Unassembled WGS sequence"/>
</dbReference>
<protein>
    <submittedName>
        <fullName evidence="1">Uncharacterized protein</fullName>
    </submittedName>
</protein>
<dbReference type="EMBL" id="JBHSDL010000004">
    <property type="protein sequence ID" value="MFC4373139.1"/>
    <property type="molecule type" value="Genomic_DNA"/>
</dbReference>